<dbReference type="InterPro" id="IPR009078">
    <property type="entry name" value="Ferritin-like_SF"/>
</dbReference>
<evidence type="ECO:0000313" key="3">
    <source>
        <dbReference type="Proteomes" id="UP000757232"/>
    </source>
</evidence>
<feature type="region of interest" description="Disordered" evidence="1">
    <location>
        <begin position="1"/>
        <end position="328"/>
    </location>
</feature>
<protein>
    <submittedName>
        <fullName evidence="2">Uncharacterized protein</fullName>
    </submittedName>
</protein>
<dbReference type="GO" id="GO:0005737">
    <property type="term" value="C:cytoplasm"/>
    <property type="evidence" value="ECO:0007669"/>
    <property type="project" value="TreeGrafter"/>
</dbReference>
<keyword evidence="3" id="KW-1185">Reference proteome</keyword>
<dbReference type="SUPFAM" id="SSF47240">
    <property type="entry name" value="Ferritin-like"/>
    <property type="match status" value="1"/>
</dbReference>
<gene>
    <name evidence="2" type="ORF">A7U60_g5242</name>
</gene>
<feature type="compositionally biased region" description="Polar residues" evidence="1">
    <location>
        <begin position="409"/>
        <end position="420"/>
    </location>
</feature>
<feature type="compositionally biased region" description="Pro residues" evidence="1">
    <location>
        <begin position="274"/>
        <end position="287"/>
    </location>
</feature>
<dbReference type="Pfam" id="PF13668">
    <property type="entry name" value="Ferritin_2"/>
    <property type="match status" value="1"/>
</dbReference>
<dbReference type="InterPro" id="IPR038910">
    <property type="entry name" value="Hua1-like"/>
</dbReference>
<feature type="compositionally biased region" description="Basic and acidic residues" evidence="1">
    <location>
        <begin position="60"/>
        <end position="76"/>
    </location>
</feature>
<organism evidence="2 3">
    <name type="scientific">Sanghuangporus baumii</name>
    <name type="common">Phellinus baumii</name>
    <dbReference type="NCBI Taxonomy" id="108892"/>
    <lineage>
        <taxon>Eukaryota</taxon>
        <taxon>Fungi</taxon>
        <taxon>Dikarya</taxon>
        <taxon>Basidiomycota</taxon>
        <taxon>Agaricomycotina</taxon>
        <taxon>Agaricomycetes</taxon>
        <taxon>Hymenochaetales</taxon>
        <taxon>Hymenochaetaceae</taxon>
        <taxon>Sanghuangporus</taxon>
    </lineage>
</organism>
<feature type="compositionally biased region" description="Polar residues" evidence="1">
    <location>
        <begin position="149"/>
        <end position="161"/>
    </location>
</feature>
<evidence type="ECO:0000256" key="1">
    <source>
        <dbReference type="SAM" id="MobiDB-lite"/>
    </source>
</evidence>
<reference evidence="2" key="1">
    <citation type="submission" date="2016-06" db="EMBL/GenBank/DDBJ databases">
        <title>Draft Genome sequence of the fungus Inonotus baumii.</title>
        <authorList>
            <person name="Zhu H."/>
            <person name="Lin W."/>
        </authorList>
    </citation>
    <scope>NUCLEOTIDE SEQUENCE</scope>
    <source>
        <strain evidence="2">821</strain>
    </source>
</reference>
<feature type="compositionally biased region" description="Low complexity" evidence="1">
    <location>
        <begin position="261"/>
        <end position="273"/>
    </location>
</feature>
<sequence>MATDVKHVVNNPFRSQPVTPNPTGAGPSGSTEPPPQPDSQTQSEVRRTDPVTPAAAGSPARERDPSLRRQDRRSADDLAAELQSTTLDDSTPAEPPPAYTPSANPYEGEATVEYGPRRPFQSAPPPPPLPHQFTGMSGASVPLHPQYSGFPQGSPYISPQGTGMPMMSTPTGGWNAYPDQGMSSSASLGRYGAPPRHPSLSANSHTSTSAASIRPAPTGDGMSEFARDFYSSPPERRSSPALSNASSDGGAGPEHFERLAPPTITTSSSAPSTTYPPPNVPPSPTSPALPSSAYARPSGPPPPRTSTDSAEDCKPTTTPTPGRPLLNKGRVLVYPSGYECKKCLNTGYKSFDPTHPCRKCWEKYSKLYTGAIVYAPRSSQSQRPLPNLKPPHLGHQHSESQSSSSSSHLRPQSAYQSSLSPWQGYPGRVASTSCLGAGLGRTGPGLGGGYRPAPNVNFTRGMPPPGSVVVRPGDPRIGGRLCWRCDGSGQRGQTSRVQRVFHVRSCLLTAYRRQFRAQIRGERGRSYACDPVPVYARSVPRGSIKNGCFPMVVLTGGLFFPSRLLIFRFPFGLTTMRFALRAAYALTAATLTVALPLKRWSSEIPDDVILNFALTLEHLEAAFYQEGLALFDEAAFEAAGFPAFARGRIVQISENEQTHVSVLSGILGPGATQPCNYSFPLTDVSSFVDMSAIFEGVGTAAYTGAANLLADPSHVTEAASILATEARQAAWVMSAVKKQNPWSTSFEANMNQAFSLAAAFITSCPSTNPSLPVSAFPPLSVTSANNVPGGSITVSFDPSANEIAESNTPLFLALLTGLRKLFVPLSSNADGTWTATLPGDLQGTVYALVTNNNGWAADYDTVAGVALLQSPFDSQAHILN</sequence>
<name>A0A9Q5HX99_SANBA</name>
<dbReference type="AlphaFoldDB" id="A0A9Q5HX99"/>
<dbReference type="PANTHER" id="PTHR28031:SF1">
    <property type="entry name" value="PROLINE-RICH PROTEIN HUA1"/>
    <property type="match status" value="1"/>
</dbReference>
<comment type="caution">
    <text evidence="2">The sequence shown here is derived from an EMBL/GenBank/DDBJ whole genome shotgun (WGS) entry which is preliminary data.</text>
</comment>
<dbReference type="PANTHER" id="PTHR28031">
    <property type="entry name" value="PROLINE-RICH PROTEIN HUA1"/>
    <property type="match status" value="1"/>
</dbReference>
<dbReference type="CDD" id="cd00657">
    <property type="entry name" value="Ferritin_like"/>
    <property type="match status" value="1"/>
</dbReference>
<dbReference type="OrthoDB" id="2405700at2759"/>
<accession>A0A9Q5HX99</accession>
<evidence type="ECO:0000313" key="2">
    <source>
        <dbReference type="EMBL" id="OCB87715.1"/>
    </source>
</evidence>
<dbReference type="Proteomes" id="UP000757232">
    <property type="component" value="Unassembled WGS sequence"/>
</dbReference>
<feature type="compositionally biased region" description="Low complexity" evidence="1">
    <location>
        <begin position="399"/>
        <end position="408"/>
    </location>
</feature>
<feature type="compositionally biased region" description="Low complexity" evidence="1">
    <location>
        <begin position="288"/>
        <end position="297"/>
    </location>
</feature>
<feature type="compositionally biased region" description="Polar residues" evidence="1">
    <location>
        <begin position="12"/>
        <end position="22"/>
    </location>
</feature>
<feature type="region of interest" description="Disordered" evidence="1">
    <location>
        <begin position="378"/>
        <end position="420"/>
    </location>
</feature>
<proteinExistence type="predicted"/>
<dbReference type="EMBL" id="LNZH02000189">
    <property type="protein sequence ID" value="OCB87715.1"/>
    <property type="molecule type" value="Genomic_DNA"/>
</dbReference>
<feature type="compositionally biased region" description="Low complexity" evidence="1">
    <location>
        <begin position="199"/>
        <end position="212"/>
    </location>
</feature>